<dbReference type="Proteomes" id="UP001495779">
    <property type="component" value="Unassembled WGS sequence"/>
</dbReference>
<evidence type="ECO:0000256" key="1">
    <source>
        <dbReference type="SAM" id="SignalP"/>
    </source>
</evidence>
<name>A0AAI9HYK1_PROST</name>
<evidence type="ECO:0000313" key="2">
    <source>
        <dbReference type="EMBL" id="EMP9432444.1"/>
    </source>
</evidence>
<dbReference type="EMBL" id="AAZDVE040000008">
    <property type="protein sequence ID" value="EMP9432444.1"/>
    <property type="molecule type" value="Genomic_DNA"/>
</dbReference>
<evidence type="ECO:0000313" key="4">
    <source>
        <dbReference type="Proteomes" id="UP001495779"/>
    </source>
</evidence>
<dbReference type="RefSeq" id="WP_154621825.1">
    <property type="nucleotide sequence ID" value="NZ_CP095443.1"/>
</dbReference>
<keyword evidence="1" id="KW-0732">Signal</keyword>
<protein>
    <submittedName>
        <fullName evidence="2">Uncharacterized protein</fullName>
    </submittedName>
</protein>
<dbReference type="AlphaFoldDB" id="A0AAI9HYK1"/>
<evidence type="ECO:0000313" key="3">
    <source>
        <dbReference type="EMBL" id="MER5075540.1"/>
    </source>
</evidence>
<dbReference type="EMBL" id="JAGSRH010000001">
    <property type="protein sequence ID" value="MER5075540.1"/>
    <property type="molecule type" value="Genomic_DNA"/>
</dbReference>
<gene>
    <name evidence="2" type="ORF">JRA39_001475</name>
    <name evidence="3" type="ORF">KDV35_01425</name>
</gene>
<comment type="caution">
    <text evidence="2">The sequence shown here is derived from an EMBL/GenBank/DDBJ whole genome shotgun (WGS) entry which is preliminary data.</text>
</comment>
<organism evidence="2">
    <name type="scientific">Providencia stuartii</name>
    <dbReference type="NCBI Taxonomy" id="588"/>
    <lineage>
        <taxon>Bacteria</taxon>
        <taxon>Pseudomonadati</taxon>
        <taxon>Pseudomonadota</taxon>
        <taxon>Gammaproteobacteria</taxon>
        <taxon>Enterobacterales</taxon>
        <taxon>Morganellaceae</taxon>
        <taxon>Providencia</taxon>
    </lineage>
</organism>
<feature type="signal peptide" evidence="1">
    <location>
        <begin position="1"/>
        <end position="20"/>
    </location>
</feature>
<reference evidence="3 4" key="1">
    <citation type="submission" date="2021-04" db="EMBL/GenBank/DDBJ databases">
        <title>Determining the burden of carbapenem-resistant Enterobacterales from a tertiary public heath setting in Bangladesh: a clinical, epidemiological, and molecular study.</title>
        <authorList>
            <person name="Farzana R."/>
            <person name="Walsh T.R."/>
        </authorList>
    </citation>
    <scope>NUCLEOTIDE SEQUENCE [LARGE SCALE GENOMIC DNA]</scope>
    <source>
        <strain evidence="3">Dmpro_s316</strain>
        <strain evidence="4">dmpro_s316</strain>
    </source>
</reference>
<reference evidence="2" key="2">
    <citation type="submission" date="2024-02" db="EMBL/GenBank/DDBJ databases">
        <authorList>
            <consortium name="Clinical and Environmental Microbiology Branch: Whole genome sequencing antimicrobial resistance pathogens in the healthcare setting"/>
        </authorList>
    </citation>
    <scope>NUCLEOTIDE SEQUENCE</scope>
    <source>
        <strain evidence="2">2020GO-00142</strain>
    </source>
</reference>
<proteinExistence type="predicted"/>
<sequence length="104" mass="11127">MTKLNSGLLAIMLMSIGFSAAANGPNNKVPRSHMGNHPNMLFSVTQQTTTPNETLKKLANDAPKVAEGKRYMVKMSIVEMPEYAPMKRGAAPQPANAATTTPAQ</sequence>
<accession>A0AAI9HYK1</accession>
<feature type="chain" id="PRO_5042543833" evidence="1">
    <location>
        <begin position="21"/>
        <end position="104"/>
    </location>
</feature>